<dbReference type="Gene3D" id="3.40.50.1010">
    <property type="entry name" value="5'-nuclease"/>
    <property type="match status" value="1"/>
</dbReference>
<evidence type="ECO:0000313" key="3">
    <source>
        <dbReference type="Proteomes" id="UP000377803"/>
    </source>
</evidence>
<dbReference type="GeneID" id="42364688"/>
<feature type="domain" description="PIN" evidence="1">
    <location>
        <begin position="2"/>
        <end position="122"/>
    </location>
</feature>
<dbReference type="Pfam" id="PF01850">
    <property type="entry name" value="PIN"/>
    <property type="match status" value="1"/>
</dbReference>
<dbReference type="InterPro" id="IPR002716">
    <property type="entry name" value="PIN_dom"/>
</dbReference>
<protein>
    <submittedName>
        <fullName evidence="2">PilT protein domain protein</fullName>
    </submittedName>
</protein>
<organism evidence="2 3">
    <name type="scientific">Candidatus Nanohalobium constans</name>
    <dbReference type="NCBI Taxonomy" id="2565781"/>
    <lineage>
        <taxon>Archaea</taxon>
        <taxon>Candidatus Nanohalarchaeota</taxon>
        <taxon>Candidatus Nanohalobia</taxon>
        <taxon>Candidatus Nanohalobiales</taxon>
        <taxon>Candidatus Nanohalobiaceae</taxon>
        <taxon>Candidatus Nanohalobium</taxon>
    </lineage>
</organism>
<dbReference type="OrthoDB" id="147402at2157"/>
<dbReference type="KEGG" id="ncon:LC1Nh_0305"/>
<dbReference type="SUPFAM" id="SSF88723">
    <property type="entry name" value="PIN domain-like"/>
    <property type="match status" value="1"/>
</dbReference>
<dbReference type="AlphaFoldDB" id="A0A5Q0UF71"/>
<keyword evidence="3" id="KW-1185">Reference proteome</keyword>
<evidence type="ECO:0000313" key="2">
    <source>
        <dbReference type="EMBL" id="QGA80208.1"/>
    </source>
</evidence>
<accession>A0A5Q0UF71</accession>
<dbReference type="InterPro" id="IPR029060">
    <property type="entry name" value="PIN-like_dom_sf"/>
</dbReference>
<dbReference type="RefSeq" id="WP_153549947.1">
    <property type="nucleotide sequence ID" value="NZ_CP040089.1"/>
</dbReference>
<gene>
    <name evidence="2" type="ORF">LC1Nh_0305</name>
</gene>
<proteinExistence type="predicted"/>
<evidence type="ECO:0000259" key="1">
    <source>
        <dbReference type="Pfam" id="PF01850"/>
    </source>
</evidence>
<dbReference type="Proteomes" id="UP000377803">
    <property type="component" value="Chromosome"/>
</dbReference>
<reference evidence="3" key="1">
    <citation type="submission" date="2019-05" db="EMBL/GenBank/DDBJ databases">
        <title>Candidatus Nanohalobium constans, a novel model system to study the DPANN nano-sized archaea: genomic and physiological characterization of a nanoarchaeon co-cultured with its chitinotrophic host.</title>
        <authorList>
            <person name="La Cono V."/>
            <person name="Arcadi E."/>
            <person name="Crisafi F."/>
            <person name="Denaro R."/>
            <person name="La Spada G."/>
            <person name="Messina E."/>
            <person name="Smedile F."/>
            <person name="Toshchakov S.V."/>
            <person name="Shevchenko M.A."/>
            <person name="Golyshin P.N."/>
            <person name="Golyshina O.V."/>
            <person name="Ferrer M."/>
            <person name="Rohde M."/>
            <person name="Mushegian A."/>
            <person name="Sorokin D.Y."/>
            <person name="Giuliano L."/>
            <person name="Yakimov M.M."/>
        </authorList>
    </citation>
    <scope>NUCLEOTIDE SEQUENCE [LARGE SCALE GENOMIC DNA]</scope>
    <source>
        <strain evidence="3">LC1Nh</strain>
    </source>
</reference>
<sequence>MYLIDTNIFLELLLDQKNADECEKLLGKIFEGRISVAATEFTIHAVQGTLADNPDTIKRFLESVNSTINIQILETKMKEEVMISQYSKDSSLCFDDALQYSVAKRENIENIISYDTDFDNTDLERVTPGELIE</sequence>
<name>A0A5Q0UF71_9ARCH</name>
<dbReference type="EMBL" id="CP040089">
    <property type="protein sequence ID" value="QGA80208.1"/>
    <property type="molecule type" value="Genomic_DNA"/>
</dbReference>